<keyword evidence="3" id="KW-0539">Nucleus</keyword>
<feature type="region of interest" description="Disordered" evidence="4">
    <location>
        <begin position="82"/>
        <end position="120"/>
    </location>
</feature>
<gene>
    <name evidence="5" type="ORF">PBRASI_LOCUS7845</name>
</gene>
<comment type="similarity">
    <text evidence="2">Belongs to the PAF1 family.</text>
</comment>
<dbReference type="OrthoDB" id="10260285at2759"/>
<dbReference type="AlphaFoldDB" id="A0A9N9CN18"/>
<accession>A0A9N9CN18</accession>
<dbReference type="GO" id="GO:0006368">
    <property type="term" value="P:transcription elongation by RNA polymerase II"/>
    <property type="evidence" value="ECO:0007669"/>
    <property type="project" value="InterPro"/>
</dbReference>
<name>A0A9N9CN18_9GLOM</name>
<comment type="subcellular location">
    <subcellularLocation>
        <location evidence="1">Nucleus</location>
    </subcellularLocation>
</comment>
<comment type="caution">
    <text evidence="5">The sequence shown here is derived from an EMBL/GenBank/DDBJ whole genome shotgun (WGS) entry which is preliminary data.</text>
</comment>
<evidence type="ECO:0000313" key="6">
    <source>
        <dbReference type="Proteomes" id="UP000789739"/>
    </source>
</evidence>
<dbReference type="GO" id="GO:0003682">
    <property type="term" value="F:chromatin binding"/>
    <property type="evidence" value="ECO:0007669"/>
    <property type="project" value="TreeGrafter"/>
</dbReference>
<evidence type="ECO:0000256" key="4">
    <source>
        <dbReference type="SAM" id="MobiDB-lite"/>
    </source>
</evidence>
<evidence type="ECO:0000256" key="3">
    <source>
        <dbReference type="ARBA" id="ARBA00023242"/>
    </source>
</evidence>
<evidence type="ECO:0000256" key="1">
    <source>
        <dbReference type="ARBA" id="ARBA00004123"/>
    </source>
</evidence>
<dbReference type="PANTHER" id="PTHR23188:SF12">
    <property type="entry name" value="RNA POLYMERASE II-ASSOCIATED FACTOR 1 HOMOLOG"/>
    <property type="match status" value="1"/>
</dbReference>
<dbReference type="EMBL" id="CAJVPI010001283">
    <property type="protein sequence ID" value="CAG8604851.1"/>
    <property type="molecule type" value="Genomic_DNA"/>
</dbReference>
<evidence type="ECO:0000313" key="5">
    <source>
        <dbReference type="EMBL" id="CAG8604851.1"/>
    </source>
</evidence>
<sequence>MADRKAYGVKPAPDFACRVRYQHIPPPLPSHPVRFQLPRTIDGCDQYARGAGLVQKHPLPLLIDSHLGMAVDISSLPDALVGEDNEVNPSTYQQIDPDDEPLFAPPRDALDKPSPTGLKKKEPKFWLRRTQYISSEIINQHKPAERTAKATEITERTREEQIRAIERSFDSVNDAEKLKKLKHPTKADVHVEEIIPLFPDLKEMDMALTHCSFNTDPFEGAEERLHMIIQGKEERLENALMVPVVVNEEKFLMHYLPSAETAELINRKRKAESDAEYLDKLHTYMWIRDYIYDSHRDDKKTGHLSFVFRDDDLEDKFRMESDSDKAAYFKVIQGRLLLKPRRPTQGNKYPEQYGKASRLQAKFRKSDVTLQENDL</sequence>
<organism evidence="5 6">
    <name type="scientific">Paraglomus brasilianum</name>
    <dbReference type="NCBI Taxonomy" id="144538"/>
    <lineage>
        <taxon>Eukaryota</taxon>
        <taxon>Fungi</taxon>
        <taxon>Fungi incertae sedis</taxon>
        <taxon>Mucoromycota</taxon>
        <taxon>Glomeromycotina</taxon>
        <taxon>Glomeromycetes</taxon>
        <taxon>Paraglomerales</taxon>
        <taxon>Paraglomeraceae</taxon>
        <taxon>Paraglomus</taxon>
    </lineage>
</organism>
<dbReference type="InterPro" id="IPR007133">
    <property type="entry name" value="RNA_pol_II-assoc_Paf1"/>
</dbReference>
<dbReference type="PANTHER" id="PTHR23188">
    <property type="entry name" value="RNA POLYMERASE II-ASSOCIATED FACTOR 1 HOMOLOG"/>
    <property type="match status" value="1"/>
</dbReference>
<keyword evidence="6" id="KW-1185">Reference proteome</keyword>
<proteinExistence type="inferred from homology"/>
<dbReference type="GO" id="GO:0016593">
    <property type="term" value="C:Cdc73/Paf1 complex"/>
    <property type="evidence" value="ECO:0007669"/>
    <property type="project" value="InterPro"/>
</dbReference>
<evidence type="ECO:0000256" key="2">
    <source>
        <dbReference type="ARBA" id="ARBA00007560"/>
    </source>
</evidence>
<dbReference type="Pfam" id="PF03985">
    <property type="entry name" value="Paf1"/>
    <property type="match status" value="1"/>
</dbReference>
<dbReference type="GO" id="GO:0000993">
    <property type="term" value="F:RNA polymerase II complex binding"/>
    <property type="evidence" value="ECO:0007669"/>
    <property type="project" value="TreeGrafter"/>
</dbReference>
<reference evidence="5" key="1">
    <citation type="submission" date="2021-06" db="EMBL/GenBank/DDBJ databases">
        <authorList>
            <person name="Kallberg Y."/>
            <person name="Tangrot J."/>
            <person name="Rosling A."/>
        </authorList>
    </citation>
    <scope>NUCLEOTIDE SEQUENCE</scope>
    <source>
        <strain evidence="5">BR232B</strain>
    </source>
</reference>
<protein>
    <submittedName>
        <fullName evidence="5">2988_t:CDS:1</fullName>
    </submittedName>
</protein>
<dbReference type="Proteomes" id="UP000789739">
    <property type="component" value="Unassembled WGS sequence"/>
</dbReference>